<evidence type="ECO:0000256" key="1">
    <source>
        <dbReference type="SAM" id="MobiDB-lite"/>
    </source>
</evidence>
<feature type="region of interest" description="Disordered" evidence="1">
    <location>
        <begin position="323"/>
        <end position="397"/>
    </location>
</feature>
<feature type="compositionally biased region" description="Basic and acidic residues" evidence="1">
    <location>
        <begin position="335"/>
        <end position="360"/>
    </location>
</feature>
<dbReference type="EMBL" id="AZIL01002132">
    <property type="protein sequence ID" value="EWM22647.1"/>
    <property type="molecule type" value="Genomic_DNA"/>
</dbReference>
<dbReference type="AlphaFoldDB" id="W7T891"/>
<evidence type="ECO:0000313" key="3">
    <source>
        <dbReference type="Proteomes" id="UP000019335"/>
    </source>
</evidence>
<feature type="compositionally biased region" description="Basic residues" evidence="1">
    <location>
        <begin position="219"/>
        <end position="232"/>
    </location>
</feature>
<name>W7T891_9STRA</name>
<protein>
    <submittedName>
        <fullName evidence="2">Uncharacterized protein</fullName>
    </submittedName>
</protein>
<feature type="compositionally biased region" description="Basic and acidic residues" evidence="1">
    <location>
        <begin position="254"/>
        <end position="265"/>
    </location>
</feature>
<organism evidence="2 3">
    <name type="scientific">Nannochloropsis gaditana</name>
    <dbReference type="NCBI Taxonomy" id="72520"/>
    <lineage>
        <taxon>Eukaryota</taxon>
        <taxon>Sar</taxon>
        <taxon>Stramenopiles</taxon>
        <taxon>Ochrophyta</taxon>
        <taxon>Eustigmatophyceae</taxon>
        <taxon>Eustigmatales</taxon>
        <taxon>Monodopsidaceae</taxon>
        <taxon>Nannochloropsis</taxon>
    </lineage>
</organism>
<reference evidence="2 3" key="1">
    <citation type="journal article" date="2014" name="Mol. Plant">
        <title>Chromosome Scale Genome Assembly and Transcriptome Profiling of Nannochloropsis gaditana in Nitrogen Depletion.</title>
        <authorList>
            <person name="Corteggiani Carpinelli E."/>
            <person name="Telatin A."/>
            <person name="Vitulo N."/>
            <person name="Forcato C."/>
            <person name="D'Angelo M."/>
            <person name="Schiavon R."/>
            <person name="Vezzi A."/>
            <person name="Giacometti G.M."/>
            <person name="Morosinotto T."/>
            <person name="Valle G."/>
        </authorList>
    </citation>
    <scope>NUCLEOTIDE SEQUENCE [LARGE SCALE GENOMIC DNA]</scope>
    <source>
        <strain evidence="2 3">B-31</strain>
    </source>
</reference>
<evidence type="ECO:0000313" key="2">
    <source>
        <dbReference type="EMBL" id="EWM22647.1"/>
    </source>
</evidence>
<proteinExistence type="predicted"/>
<dbReference type="OrthoDB" id="10363769at2759"/>
<comment type="caution">
    <text evidence="2">The sequence shown here is derived from an EMBL/GenBank/DDBJ whole genome shotgun (WGS) entry which is preliminary data.</text>
</comment>
<gene>
    <name evidence="2" type="ORF">Naga_100023g63</name>
</gene>
<feature type="region of interest" description="Disordered" evidence="1">
    <location>
        <begin position="51"/>
        <end position="267"/>
    </location>
</feature>
<feature type="compositionally biased region" description="Basic and acidic residues" evidence="1">
    <location>
        <begin position="200"/>
        <end position="212"/>
    </location>
</feature>
<keyword evidence="3" id="KW-1185">Reference proteome</keyword>
<accession>W7T891</accession>
<sequence length="442" mass="47785">MCLDSISSVVWDAVSCYSRRTKTAASFQLFFLPFCFRRAISYSAVVYLSMGQSDSKNRSRSKGSDKGLPQQTIPSSKPGAPTASSAPRTPNPSQAIPSSSKPHVASDRTPNDNVSRPPPMPAASKKPKATPSNVATEPVASSAPTSAVSSENKERQMDTAPPSSSSSVSPDEVLPEIRPIGEGETMAMVETPPCLPGNEKNNHNTESEKRSAELPGAGNKKKGKQQKKKKKELARTQPGSGDPVDPSDLTNGKQQEDQEGERQREAPVILIFKIELTPSQIETLELREGQRLGQAVRAFCRQHGLDIAAVARPLEDYLRAKTPRGLLASGPPSSDKPRRQPKADRPRRAQQEGGKGKRDVQQGGKGGSGRKPRRQERSEKAKLSLLSPPSPAYDLRRSASIQQGLRYSLAQRWNAGEAKAGNDVGIVPEGHTLEAVQRRVRA</sequence>
<dbReference type="Proteomes" id="UP000019335">
    <property type="component" value="Unassembled WGS sequence"/>
</dbReference>
<feature type="compositionally biased region" description="Low complexity" evidence="1">
    <location>
        <begin position="129"/>
        <end position="150"/>
    </location>
</feature>
<feature type="compositionally biased region" description="Polar residues" evidence="1">
    <location>
        <begin position="82"/>
        <end position="101"/>
    </location>
</feature>
<feature type="compositionally biased region" description="Low complexity" evidence="1">
    <location>
        <begin position="161"/>
        <end position="170"/>
    </location>
</feature>